<reference evidence="1 2" key="1">
    <citation type="journal article" date="2024" name="Microbiol. Resour. Announc.">
        <title>Genome annotations for the ascomycete fungi Trichoderma harzianum, Trichoderma aggressivum, and Purpureocillium lilacinum.</title>
        <authorList>
            <person name="Beijen E.P.W."/>
            <person name="Ohm R.A."/>
        </authorList>
    </citation>
    <scope>NUCLEOTIDE SEQUENCE [LARGE SCALE GENOMIC DNA]</scope>
    <source>
        <strain evidence="1 2">CBS 150709</strain>
    </source>
</reference>
<dbReference type="EMBL" id="JAWRVI010000043">
    <property type="protein sequence ID" value="KAK4086171.1"/>
    <property type="molecule type" value="Genomic_DNA"/>
</dbReference>
<organism evidence="1 2">
    <name type="scientific">Purpureocillium lilacinum</name>
    <name type="common">Paecilomyces lilacinus</name>
    <dbReference type="NCBI Taxonomy" id="33203"/>
    <lineage>
        <taxon>Eukaryota</taxon>
        <taxon>Fungi</taxon>
        <taxon>Dikarya</taxon>
        <taxon>Ascomycota</taxon>
        <taxon>Pezizomycotina</taxon>
        <taxon>Sordariomycetes</taxon>
        <taxon>Hypocreomycetidae</taxon>
        <taxon>Hypocreales</taxon>
        <taxon>Ophiocordycipitaceae</taxon>
        <taxon>Purpureocillium</taxon>
    </lineage>
</organism>
<keyword evidence="2" id="KW-1185">Reference proteome</keyword>
<name>A0ABR0BQ76_PURLI</name>
<evidence type="ECO:0000313" key="1">
    <source>
        <dbReference type="EMBL" id="KAK4086171.1"/>
    </source>
</evidence>
<evidence type="ECO:0000313" key="2">
    <source>
        <dbReference type="Proteomes" id="UP001287286"/>
    </source>
</evidence>
<accession>A0ABR0BQ76</accession>
<proteinExistence type="predicted"/>
<dbReference type="Proteomes" id="UP001287286">
    <property type="component" value="Unassembled WGS sequence"/>
</dbReference>
<protein>
    <submittedName>
        <fullName evidence="1">Uncharacterized protein</fullName>
    </submittedName>
</protein>
<gene>
    <name evidence="1" type="ORF">Purlil1_9483</name>
</gene>
<sequence>MLSENRLLDAAWLRKAARSAKGRDTLGNIKVKRPNAMHQMGRYVPWLLALSCRGKSNAVVSLTAMFICLIHHHPHPPNRPVYRPFSPPSSLATATQHTQRMTACCGVHDADSATMVLVERAQTLLMNAWPVVDSNSLLRFSGVTDSTRLDSTRLGT</sequence>
<comment type="caution">
    <text evidence="1">The sequence shown here is derived from an EMBL/GenBank/DDBJ whole genome shotgun (WGS) entry which is preliminary data.</text>
</comment>